<name>C1H1B6_PARBA</name>
<evidence type="ECO:0000313" key="2">
    <source>
        <dbReference type="EMBL" id="EEH33510.2"/>
    </source>
</evidence>
<gene>
    <name evidence="2" type="ORF">PAAG_04560</name>
</gene>
<sequence>MATNIQAEDLSIMELIYLDIHVASLKDQEDLSNPTAFSSSELPTRSTSLTQLQPLRQQTQQHKPPTNSGMQSTHSSVQTKLTSGRDAMDNLQSVDAVYTNTHTSLRGMDVLSTNPKYKGEYQIDIPNSFHDPTTFFPPPHSSVNLSMVAAYYETIQIAASVCVRVPVRDSTYALHQVVRKRSICIINAAI</sequence>
<dbReference type="EMBL" id="KN294002">
    <property type="protein sequence ID" value="EEH33510.2"/>
    <property type="molecule type" value="Genomic_DNA"/>
</dbReference>
<feature type="compositionally biased region" description="Polar residues" evidence="1">
    <location>
        <begin position="62"/>
        <end position="80"/>
    </location>
</feature>
<accession>C1H1B6</accession>
<dbReference type="HOGENOM" id="CLU_1428408_0_0_1"/>
<dbReference type="VEuPathDB" id="FungiDB:PAAG_04560"/>
<evidence type="ECO:0000256" key="1">
    <source>
        <dbReference type="SAM" id="MobiDB-lite"/>
    </source>
</evidence>
<dbReference type="AlphaFoldDB" id="C1H1B6"/>
<dbReference type="GeneID" id="9096832"/>
<feature type="region of interest" description="Disordered" evidence="1">
    <location>
        <begin position="55"/>
        <end position="80"/>
    </location>
</feature>
<evidence type="ECO:0000313" key="3">
    <source>
        <dbReference type="Proteomes" id="UP000002059"/>
    </source>
</evidence>
<proteinExistence type="predicted"/>
<dbReference type="RefSeq" id="XP_015699526.1">
    <property type="nucleotide sequence ID" value="XM_015845300.1"/>
</dbReference>
<dbReference type="KEGG" id="pbl:PAAG_04560"/>
<dbReference type="Proteomes" id="UP000002059">
    <property type="component" value="Partially assembled WGS sequence"/>
</dbReference>
<protein>
    <submittedName>
        <fullName evidence="2">Uncharacterized protein</fullName>
    </submittedName>
</protein>
<reference evidence="2 3" key="1">
    <citation type="journal article" date="2011" name="PLoS Genet.">
        <title>Comparative genomic analysis of human fungal pathogens causing paracoccidioidomycosis.</title>
        <authorList>
            <person name="Desjardins C.A."/>
            <person name="Champion M.D."/>
            <person name="Holder J.W."/>
            <person name="Muszewska A."/>
            <person name="Goldberg J."/>
            <person name="Bailao A.M."/>
            <person name="Brigido M.M."/>
            <person name="Ferreira M.E."/>
            <person name="Garcia A.M."/>
            <person name="Grynberg M."/>
            <person name="Gujja S."/>
            <person name="Heiman D.I."/>
            <person name="Henn M.R."/>
            <person name="Kodira C.D."/>
            <person name="Leon-Narvaez H."/>
            <person name="Longo L.V."/>
            <person name="Ma L.J."/>
            <person name="Malavazi I."/>
            <person name="Matsuo A.L."/>
            <person name="Morais F.V."/>
            <person name="Pereira M."/>
            <person name="Rodriguez-Brito S."/>
            <person name="Sakthikumar S."/>
            <person name="Salem-Izacc S.M."/>
            <person name="Sykes S.M."/>
            <person name="Teixeira M.M."/>
            <person name="Vallejo M.C."/>
            <person name="Walter M.E."/>
            <person name="Yandava C."/>
            <person name="Young S."/>
            <person name="Zeng Q."/>
            <person name="Zucker J."/>
            <person name="Felipe M.S."/>
            <person name="Goldman G.H."/>
            <person name="Haas B.J."/>
            <person name="McEwen J.G."/>
            <person name="Nino-Vega G."/>
            <person name="Puccia R."/>
            <person name="San-Blas G."/>
            <person name="Soares C.M."/>
            <person name="Birren B.W."/>
            <person name="Cuomo C.A."/>
        </authorList>
    </citation>
    <scope>NUCLEOTIDE SEQUENCE [LARGE SCALE GENOMIC DNA]</scope>
    <source>
        <strain evidence="3">ATCC MYA-826 / Pb01</strain>
    </source>
</reference>
<organism evidence="2 3">
    <name type="scientific">Paracoccidioides lutzii (strain ATCC MYA-826 / Pb01)</name>
    <name type="common">Paracoccidioides brasiliensis</name>
    <dbReference type="NCBI Taxonomy" id="502779"/>
    <lineage>
        <taxon>Eukaryota</taxon>
        <taxon>Fungi</taxon>
        <taxon>Dikarya</taxon>
        <taxon>Ascomycota</taxon>
        <taxon>Pezizomycotina</taxon>
        <taxon>Eurotiomycetes</taxon>
        <taxon>Eurotiomycetidae</taxon>
        <taxon>Onygenales</taxon>
        <taxon>Ajellomycetaceae</taxon>
        <taxon>Paracoccidioides</taxon>
    </lineage>
</organism>
<keyword evidence="3" id="KW-1185">Reference proteome</keyword>